<protein>
    <submittedName>
        <fullName evidence="1">DUF5701 family protein</fullName>
    </submittedName>
</protein>
<dbReference type="Proteomes" id="UP001589700">
    <property type="component" value="Unassembled WGS sequence"/>
</dbReference>
<organism evidence="1 2">
    <name type="scientific">Dietzia aerolata</name>
    <dbReference type="NCBI Taxonomy" id="595984"/>
    <lineage>
        <taxon>Bacteria</taxon>
        <taxon>Bacillati</taxon>
        <taxon>Actinomycetota</taxon>
        <taxon>Actinomycetes</taxon>
        <taxon>Mycobacteriales</taxon>
        <taxon>Dietziaceae</taxon>
        <taxon>Dietzia</taxon>
    </lineage>
</organism>
<gene>
    <name evidence="1" type="ORF">ACFFVD_07565</name>
</gene>
<reference evidence="1 2" key="1">
    <citation type="submission" date="2024-09" db="EMBL/GenBank/DDBJ databases">
        <authorList>
            <person name="Sun Q."/>
            <person name="Mori K."/>
        </authorList>
    </citation>
    <scope>NUCLEOTIDE SEQUENCE [LARGE SCALE GENOMIC DNA]</scope>
    <source>
        <strain evidence="1 2">CCM 7659</strain>
    </source>
</reference>
<accession>A0ABV5JQI1</accession>
<evidence type="ECO:0000313" key="2">
    <source>
        <dbReference type="Proteomes" id="UP001589700"/>
    </source>
</evidence>
<dbReference type="RefSeq" id="WP_338403657.1">
    <property type="nucleotide sequence ID" value="NZ_JAALDM010000329.1"/>
</dbReference>
<evidence type="ECO:0000313" key="1">
    <source>
        <dbReference type="EMBL" id="MFB9259657.1"/>
    </source>
</evidence>
<dbReference type="Pfam" id="PF18959">
    <property type="entry name" value="DUF5701"/>
    <property type="match status" value="1"/>
</dbReference>
<keyword evidence="2" id="KW-1185">Reference proteome</keyword>
<name>A0ABV5JQI1_9ACTN</name>
<dbReference type="InterPro" id="IPR043755">
    <property type="entry name" value="DUF5701"/>
</dbReference>
<dbReference type="EMBL" id="JBHMDY010000004">
    <property type="protein sequence ID" value="MFB9259657.1"/>
    <property type="molecule type" value="Genomic_DNA"/>
</dbReference>
<sequence>MTPTVHPDVPGASGATSIPLAVQTERLIELGVPGLAGISDDEFLAHADALAGADAQAGAAVQPGEAAQSEETAQSGGSFARLLAVHPSLVPVARLAELMTREGRAGFVVVDMVDLADFTPIDDITSTAGFSVPDAPLYLVGDVTRGDDLLGWTPDDAGPELAARGRTPLTISEGVSWLLQQPEVLEPGACFMCIGSRKRKAGPAAGRRAAAGLDARTPALWISGGTGRDGRENKGAPKLGWCWAGNHHTWLGFASASGRRGPG</sequence>
<comment type="caution">
    <text evidence="1">The sequence shown here is derived from an EMBL/GenBank/DDBJ whole genome shotgun (WGS) entry which is preliminary data.</text>
</comment>
<proteinExistence type="predicted"/>